<evidence type="ECO:0000313" key="6">
    <source>
        <dbReference type="Proteomes" id="UP001164803"/>
    </source>
</evidence>
<gene>
    <name evidence="5" type="ORF">NZD86_23625</name>
</gene>
<dbReference type="Pfam" id="PF00589">
    <property type="entry name" value="Phage_integrase"/>
    <property type="match status" value="1"/>
</dbReference>
<comment type="similarity">
    <text evidence="1">Belongs to the 'phage' integrase family.</text>
</comment>
<dbReference type="RefSeq" id="WP_268047078.1">
    <property type="nucleotide sequence ID" value="NZ_CP104065.1"/>
</dbReference>
<name>A0ABY6Z907_9BACL</name>
<keyword evidence="3" id="KW-0233">DNA recombination</keyword>
<dbReference type="CDD" id="cd00397">
    <property type="entry name" value="DNA_BRE_C"/>
    <property type="match status" value="1"/>
</dbReference>
<proteinExistence type="inferred from homology"/>
<dbReference type="Proteomes" id="UP001164803">
    <property type="component" value="Plasmid unnamed1"/>
</dbReference>
<evidence type="ECO:0000259" key="4">
    <source>
        <dbReference type="PROSITE" id="PS51898"/>
    </source>
</evidence>
<dbReference type="InterPro" id="IPR050090">
    <property type="entry name" value="Tyrosine_recombinase_XerCD"/>
</dbReference>
<accession>A0ABY6Z907</accession>
<evidence type="ECO:0000313" key="5">
    <source>
        <dbReference type="EMBL" id="WAH39360.1"/>
    </source>
</evidence>
<feature type="domain" description="Tyr recombinase" evidence="4">
    <location>
        <begin position="26"/>
        <end position="244"/>
    </location>
</feature>
<protein>
    <submittedName>
        <fullName evidence="5">Site-specific integrase</fullName>
    </submittedName>
</protein>
<dbReference type="PANTHER" id="PTHR30349">
    <property type="entry name" value="PHAGE INTEGRASE-RELATED"/>
    <property type="match status" value="1"/>
</dbReference>
<dbReference type="InterPro" id="IPR002104">
    <property type="entry name" value="Integrase_catalytic"/>
</dbReference>
<dbReference type="SUPFAM" id="SSF56349">
    <property type="entry name" value="DNA breaking-rejoining enzymes"/>
    <property type="match status" value="1"/>
</dbReference>
<dbReference type="PROSITE" id="PS51898">
    <property type="entry name" value="TYR_RECOMBINASE"/>
    <property type="match status" value="1"/>
</dbReference>
<dbReference type="EMBL" id="CP104065">
    <property type="protein sequence ID" value="WAH39360.1"/>
    <property type="molecule type" value="Genomic_DNA"/>
</dbReference>
<sequence>MSQAGGTEEPRRKVRLSDSYFVQKGDQWVVQTVDKSLAGKVLAGATKVKSWGLREELVTRILLESGGRISEVCALTLGDWYAKGMMREATATSKGSNGKRVKFLRWTDDTAKLLRRYFDTDRRKFDSEGRALEAYLQLRKKGGIDLMKVPLFLSQRATALTPKKYRRYWNAACAAAGIEAVVHQARHWYVTEAIRNIYDHSRTEGEFQRKIRELIGYMSWKNGYDMIEIYEHYLESERHSEVQDEVHARLEELKQQAMNELERNVGPKANAAVLKAEKAPKRTEMDELYDFIVGGS</sequence>
<evidence type="ECO:0000256" key="1">
    <source>
        <dbReference type="ARBA" id="ARBA00008857"/>
    </source>
</evidence>
<dbReference type="InterPro" id="IPR013762">
    <property type="entry name" value="Integrase-like_cat_sf"/>
</dbReference>
<organism evidence="5 6">
    <name type="scientific">Alicyclobacillus dauci</name>
    <dbReference type="NCBI Taxonomy" id="1475485"/>
    <lineage>
        <taxon>Bacteria</taxon>
        <taxon>Bacillati</taxon>
        <taxon>Bacillota</taxon>
        <taxon>Bacilli</taxon>
        <taxon>Bacillales</taxon>
        <taxon>Alicyclobacillaceae</taxon>
        <taxon>Alicyclobacillus</taxon>
    </lineage>
</organism>
<reference evidence="5" key="1">
    <citation type="submission" date="2022-08" db="EMBL/GenBank/DDBJ databases">
        <title>Alicyclobacillus dauci DSM2870, complete genome.</title>
        <authorList>
            <person name="Wang Q."/>
            <person name="Cai R."/>
            <person name="Wang Z."/>
        </authorList>
    </citation>
    <scope>NUCLEOTIDE SEQUENCE</scope>
    <source>
        <strain evidence="5">DSM 28700</strain>
        <plasmid evidence="5">unnamed1</plasmid>
    </source>
</reference>
<geneLocation type="plasmid" evidence="5 6">
    <name>unnamed1</name>
</geneLocation>
<keyword evidence="5" id="KW-0614">Plasmid</keyword>
<dbReference type="InterPro" id="IPR011010">
    <property type="entry name" value="DNA_brk_join_enz"/>
</dbReference>
<keyword evidence="2" id="KW-0238">DNA-binding</keyword>
<dbReference type="PANTHER" id="PTHR30349:SF41">
    <property type="entry name" value="INTEGRASE_RECOMBINASE PROTEIN MJ0367-RELATED"/>
    <property type="match status" value="1"/>
</dbReference>
<keyword evidence="6" id="KW-1185">Reference proteome</keyword>
<dbReference type="Gene3D" id="1.10.443.10">
    <property type="entry name" value="Intergrase catalytic core"/>
    <property type="match status" value="1"/>
</dbReference>
<evidence type="ECO:0000256" key="2">
    <source>
        <dbReference type="ARBA" id="ARBA00023125"/>
    </source>
</evidence>
<evidence type="ECO:0000256" key="3">
    <source>
        <dbReference type="ARBA" id="ARBA00023172"/>
    </source>
</evidence>